<dbReference type="EMBL" id="AZIM01000460">
    <property type="protein sequence ID" value="ETE70906.1"/>
    <property type="molecule type" value="Genomic_DNA"/>
</dbReference>
<feature type="region of interest" description="Disordered" evidence="5">
    <location>
        <begin position="6780"/>
        <end position="6809"/>
    </location>
</feature>
<accession>V8PA98</accession>
<feature type="non-terminal residue" evidence="7">
    <location>
        <position position="1"/>
    </location>
</feature>
<dbReference type="SMART" id="SM00227">
    <property type="entry name" value="NEBU"/>
    <property type="match status" value="187"/>
</dbReference>
<gene>
    <name evidence="7" type="primary">NEB</name>
    <name evidence="7" type="ORF">L345_03285</name>
</gene>
<feature type="compositionally biased region" description="Basic and acidic residues" evidence="5">
    <location>
        <begin position="6800"/>
        <end position="6809"/>
    </location>
</feature>
<feature type="domain" description="SH3" evidence="6">
    <location>
        <begin position="6828"/>
        <end position="6889"/>
    </location>
</feature>
<dbReference type="PRINTS" id="PR00510">
    <property type="entry name" value="NEBULIN"/>
</dbReference>
<dbReference type="OrthoDB" id="9042754at2759"/>
<dbReference type="GO" id="GO:0071691">
    <property type="term" value="P:cardiac muscle thin filament assembly"/>
    <property type="evidence" value="ECO:0007669"/>
    <property type="project" value="TreeGrafter"/>
</dbReference>
<evidence type="ECO:0000259" key="6">
    <source>
        <dbReference type="PROSITE" id="PS50002"/>
    </source>
</evidence>
<dbReference type="GO" id="GO:0051015">
    <property type="term" value="F:actin filament binding"/>
    <property type="evidence" value="ECO:0007669"/>
    <property type="project" value="InterPro"/>
</dbReference>
<dbReference type="PANTHER" id="PTHR11039">
    <property type="entry name" value="NEBULIN"/>
    <property type="match status" value="1"/>
</dbReference>
<keyword evidence="2" id="KW-0677">Repeat</keyword>
<dbReference type="SMART" id="SM00326">
    <property type="entry name" value="SH3"/>
    <property type="match status" value="1"/>
</dbReference>
<evidence type="ECO:0000313" key="8">
    <source>
        <dbReference type="Proteomes" id="UP000018936"/>
    </source>
</evidence>
<dbReference type="FunFam" id="2.30.30.40:FF:000007">
    <property type="entry name" value="nebulin isoform X1"/>
    <property type="match status" value="1"/>
</dbReference>
<keyword evidence="1 4" id="KW-0728">SH3 domain</keyword>
<comment type="caution">
    <text evidence="7">The sequence shown here is derived from an EMBL/GenBank/DDBJ whole genome shotgun (WGS) entry which is preliminary data.</text>
</comment>
<keyword evidence="3" id="KW-0009">Actin-binding</keyword>
<keyword evidence="8" id="KW-1185">Reference proteome</keyword>
<dbReference type="InterPro" id="IPR013998">
    <property type="entry name" value="Nebulin-like"/>
</dbReference>
<dbReference type="Gene3D" id="2.30.30.40">
    <property type="entry name" value="SH3 Domains"/>
    <property type="match status" value="1"/>
</dbReference>
<dbReference type="CDD" id="cd11789">
    <property type="entry name" value="SH3_Nebulin_family_C"/>
    <property type="match status" value="1"/>
</dbReference>
<dbReference type="InterPro" id="IPR001452">
    <property type="entry name" value="SH3_domain"/>
</dbReference>
<evidence type="ECO:0000256" key="1">
    <source>
        <dbReference type="ARBA" id="ARBA00022443"/>
    </source>
</evidence>
<protein>
    <submittedName>
        <fullName evidence="7">Nebulin</fullName>
    </submittedName>
</protein>
<dbReference type="InterPro" id="IPR036028">
    <property type="entry name" value="SH3-like_dom_sf"/>
</dbReference>
<proteinExistence type="predicted"/>
<evidence type="ECO:0000256" key="4">
    <source>
        <dbReference type="PROSITE-ProRule" id="PRU00192"/>
    </source>
</evidence>
<dbReference type="Proteomes" id="UP000018936">
    <property type="component" value="Unassembled WGS sequence"/>
</dbReference>
<dbReference type="InterPro" id="IPR000900">
    <property type="entry name" value="Nebulin_repeat"/>
</dbReference>
<organism evidence="7 8">
    <name type="scientific">Ophiophagus hannah</name>
    <name type="common">King cobra</name>
    <name type="synonym">Naja hannah</name>
    <dbReference type="NCBI Taxonomy" id="8665"/>
    <lineage>
        <taxon>Eukaryota</taxon>
        <taxon>Metazoa</taxon>
        <taxon>Chordata</taxon>
        <taxon>Craniata</taxon>
        <taxon>Vertebrata</taxon>
        <taxon>Euteleostomi</taxon>
        <taxon>Lepidosauria</taxon>
        <taxon>Squamata</taxon>
        <taxon>Bifurcata</taxon>
        <taxon>Unidentata</taxon>
        <taxon>Episquamata</taxon>
        <taxon>Toxicofera</taxon>
        <taxon>Serpentes</taxon>
        <taxon>Colubroidea</taxon>
        <taxon>Elapidae</taxon>
        <taxon>Elapinae</taxon>
        <taxon>Ophiophagus</taxon>
    </lineage>
</organism>
<dbReference type="Pfam" id="PF00880">
    <property type="entry name" value="Nebulin"/>
    <property type="match status" value="96"/>
</dbReference>
<evidence type="ECO:0000256" key="3">
    <source>
        <dbReference type="ARBA" id="ARBA00023203"/>
    </source>
</evidence>
<dbReference type="InterPro" id="IPR055297">
    <property type="entry name" value="NEBU/NEBL"/>
</dbReference>
<reference evidence="7 8" key="1">
    <citation type="journal article" date="2013" name="Proc. Natl. Acad. Sci. U.S.A.">
        <title>The king cobra genome reveals dynamic gene evolution and adaptation in the snake venom system.</title>
        <authorList>
            <person name="Vonk F.J."/>
            <person name="Casewell N.R."/>
            <person name="Henkel C.V."/>
            <person name="Heimberg A.M."/>
            <person name="Jansen H.J."/>
            <person name="McCleary R.J."/>
            <person name="Kerkkamp H.M."/>
            <person name="Vos R.A."/>
            <person name="Guerreiro I."/>
            <person name="Calvete J.J."/>
            <person name="Wuster W."/>
            <person name="Woods A.E."/>
            <person name="Logan J.M."/>
            <person name="Harrison R.A."/>
            <person name="Castoe T.A."/>
            <person name="de Koning A.P."/>
            <person name="Pollock D.D."/>
            <person name="Yandell M."/>
            <person name="Calderon D."/>
            <person name="Renjifo C."/>
            <person name="Currier R.B."/>
            <person name="Salgado D."/>
            <person name="Pla D."/>
            <person name="Sanz L."/>
            <person name="Hyder A.S."/>
            <person name="Ribeiro J.M."/>
            <person name="Arntzen J.W."/>
            <person name="van den Thillart G.E."/>
            <person name="Boetzer M."/>
            <person name="Pirovano W."/>
            <person name="Dirks R.P."/>
            <person name="Spaink H.P."/>
            <person name="Duboule D."/>
            <person name="McGlinn E."/>
            <person name="Kini R.M."/>
            <person name="Richardson M.K."/>
        </authorList>
    </citation>
    <scope>NUCLEOTIDE SEQUENCE</scope>
    <source>
        <tissue evidence="7">Blood</tissue>
    </source>
</reference>
<evidence type="ECO:0000256" key="5">
    <source>
        <dbReference type="SAM" id="MobiDB-lite"/>
    </source>
</evidence>
<dbReference type="PROSITE" id="PS51216">
    <property type="entry name" value="NEBULIN"/>
    <property type="match status" value="127"/>
</dbReference>
<dbReference type="SUPFAM" id="SSF50044">
    <property type="entry name" value="SH3-domain"/>
    <property type="match status" value="1"/>
</dbReference>
<dbReference type="PANTHER" id="PTHR11039:SF37">
    <property type="entry name" value="NEBULIN"/>
    <property type="match status" value="1"/>
</dbReference>
<dbReference type="GO" id="GO:0030018">
    <property type="term" value="C:Z disc"/>
    <property type="evidence" value="ECO:0007669"/>
    <property type="project" value="InterPro"/>
</dbReference>
<name>V8PA98_OPHHA</name>
<dbReference type="PROSITE" id="PS50002">
    <property type="entry name" value="SH3"/>
    <property type="match status" value="1"/>
</dbReference>
<sequence length="7049" mass="814893">VVYKKPPDQIKFTQVANSPVLVQAQLNTKQLSDMNYKAKHEAEKSRCSIPPDTPLLLQSRVNAYNISDNWYKYDWDQSKAKKFDIKVDAIPILAAKAKQKIASDVEYKKGYEKNKGKLVGALSVEDDPRILHSLKVGKLQSDRLYKEPYEKEKGVSINYCETPQYQVDNVLKNFSGVKYKEPYISNVLGRYIGTSEDPYQAHCMKIEAMKSDKNYKADYEDDKAKCYFPQTITPEYEVMKKLDVCKDFAYKKHPDQIKFTPVLDSPVLLQAQINTKQLSDMNYKAKHEAEKSRCSIPPDAPFFLQSRVNAYNISDNWYKYDWDQSKAKKFDIKMDAIPILAAKAKQKITSDVEYKKGYEKSKGKLIGALSVQDDPKILHSLKVGKLQNDRLYKEPYEKAKGVSINYCETPQYQVDNVLKNFSGVKYKEPYVTNVLGRYIGTSEDPYQAHCMKIEAMKSDKNYKADYEDEKAKCYFPQTITQEYETMKKLDICKDSAYKKHPDQIKFTPVLDSPVLLQAQINTKQLSDMNYKAKHEAEKSRCSIPPDAPLFLQSRVNAYNISDNWYKYDWDQSKAKKFDIKVDAIPILAAKAKQKIASDVEYKKGYEQSKGKLIGALSIEDDPKMIHCQKMAKQQSDLLYKKDYEASKTIYTAPLDMIPVVQAKKAQAIVSDTDYRHRIHNYSYPPDSINVELARKANTILSDNEYKADYNSWMKGCGWIPYGSLDAETAKRTSGYVSEKKYRQPPDTIKFTQIEDHPTVVQAKINQAQRSDVLYKAKNEEVIHNYNLPADAPQFIQAKVNSYNISDTYYKLGLEDLKSKGYDLRSDAIPIRAAKTARKAASDFEYKKGYEQAKGKLIGFQSIQDDPKLVHYMNVAKMQSERDYKKAYEQSKTKYNTPLDMVNVVAAKKAQEIVSNTNYKNPLHNYTLLPDDISVERAKNMMQIQSDNLYKTDFNSWMKGIGWIPIGSLEAEKARKAGEALNEKKYRQHPDTIKFTSIVDSPVMVQAKQNSLQLSDILYKSSGEEMKHTYNLPADAPQFIQAKYNAANISDNYYKYGYQDLIAKGPNVLGDAIPITHAKASRNIASDFKYKEAYQKTKGKQFGFRNLQDAPLLVHSMNVAKMQSEREYRKDYEKSKTCYHTPVEMVSIQAAKQAQDVASNANYKHLIHHYTYLPDAMNVELAKNRMQIQSDIAYKDDYNNWLKGVGWSPLGSLDMEKVRKAGNAICESKYRQHPDKLKFTSLMDAIPMVLAHHNTKQLSDINYKIEGEKVKHKYHLDPDVPAFIQAKVNAYNISDNFYKADWKRRLAEGYDMKADAIPIVAAKTSRHIASDYKYKESYEKEKGKQIGFLSLQDDPKLVHYMNVAKLQSEREYKKGYESSKTKYNLPLDLFSVVAAKKAQEVVTDTNYKQPLHNYTLLPDAMSMELSRNRMQIQSDNLYKTDFNSWLKGLGWVPIQSLEVENAKNATHILSENKYRQHPDKLKYTIDMDAMEQVLAKQNAHIMDKRRYIEKWNKDKTDIHVMPDTPEILLSRANQITMSDKIYRSGWEEEKKKGYDLRPDALSIKAAKASRDIASDYKYKLAFEQSKGKQIGFRNVKDDPKLVHYMEVAKMQSEREYKKDYEKSKTRYHTPVDMFSVVAAKKAQEVATDTNYRNIIHTYSALPDSMNLELAKNMMQIQSDNQYKADYDEFMKGIGWIPLGSLESEKNRKAMEIVSEKKYRQHPDKLKYSILMDSMPMVLATSNAKIMDDHLYKKDWEAEKTQIHITPDIPEILLAKVNAYNISDKIYKHSLEEAKKKGYDLRSDAIPIKAAKASREIASDYKYKLGYEQDKGKLVGFRSLQDDPKLVHYMQVAKMQSDREYKKAYENSKTRYNMPADTVSVVAAKEAQDNITNINYKRLIHNYILLPDAVNVELARNMNRVQSDHEYKQDYNEWYKGLGWSPAGSLDIEKSKKATEIASDTKYRQHPSAFPFKKLTDSMDMELAKHNADVMNKRAYINAWEKDKTTIHVMPDTPDIMLAKANKFNYSQKLYKLGLEEMLKKGYDLTTEAISVKAAKASRDIASDYKYKDGYRKQLGHHIGARSIEDDPKMLHSINVAKMQSEREYKKVFEKLKTKYISPVDMLSVLGAKNCQKLVSDIDYRNYLHQWTCLPDQNDVIHARKAYELQSDLAYKSDLEWLKGIGWNTLGSLESEKNKKASEILNERTYRQHPDTIKFTSIPDSMEVVLAKENSKHRSDRLYREAWDKDKTQIHIMPDTPEIVLSRINLVNLSDKLYKLGLEELRRKGYDLPPDAIPIKAAKASREIASEYKYKEAYRKQLGHHIGARSIEDDPKMMHSINVAKMQSEREYKKVFEKLKTKYSSPVDMLSVLGAKNCQKLVSDIDYRNYLHQWTCLPDQNDVIHARKTYDLQSDINYKSDLEWLRGIGWSPTGSLEAEKNKRASEILTDHGYRQHPDTFAFTSPIDSLPMALAKHNSEIMNQRMYVDAWNKDKTTIHIMPDTPEILLSQQNKINFSDKLYKLSLEEAKKKGYDLRIDAIPIKAAKASRDIASEYKYKEGYRKQLGHHIGARSIEDDPKMLHSINVAKMQSEREYKKVFEKLKTKYSSPVDMLSVLGAKNCQKLVSDIDYRNYLHQWTCLPDQNDVIHARKAYELQSDNYYKSDLQWLKGVGWVPIGSLDNEKAKKAGEILSEKLYRQPPDKFKFTSVTDSLEILLAKHNAENMNKRLYTEAWDKDKTQIHIMPDTPEITLARQNKINYSESLYKLSLEEAKKNGYDLRIDAIPIQSAKASRIIASDYKYKEGYRKQLGHHIGARSVEDDPKMMHCINVAKMQSEREYKKVFEKLKTKYSSPVDMLSILGAKNCQKLVSDIDYRNYLHQWTCLPDQNDVIHARKAYDLQSDNCYKTDLEWIKGIGWVPIGSVDVERAKKAGEILSEKTYRQPPENFKFTSVTDSLEMELARHNAETMNKRLYTEAWDTDKLTIHVMPDTPEIVLAKSNKWNYSQKLYRLAMEEAKKDGYDLRLDAIPIQAAKASRAIASDYKYKEGYRKQLGHHIGARSIEDDPKMMHSINVAKMQSEREYKKVFEKLKTKYSSPVDMLSILGAKNCQKLVSDIDYRNYLHQWTCLPDQNDVIQARKAYDLQSDNCYKTDLEWIKGIGWVPIGSVDVERAKKAGEILSEKMYRQPPENFKFTSVTDSLEMELARHNAETMNKRLYTEAWDTDKCTIHVMPDTPEIVLAKFNKLNYSQKLYRLAMEEAKKDGYDLRLDAIPIQAAKASRAIASDYKYKEGYRKQLGHHIGARSVEDDPKILHSINVAKMQSEREYKKVFEKLKTKYTSPVDMLSILGAKNCQKLVSDIDYRNYLHQWTCLPDQNDVIQARKAYDLQSDSLYKSDLEWLKGIGWVPLGSLNVEHVKRAGEILSENKYRQPPNQMKFTSITDAWDVELAKHNAEIMSKRLYTEAWDTDKIKINVMPDTPEILLAKANAANISHKLYVQGWEDTKQKGYDLRSDAIPIKAAKASRDIASDYKYKEAHEKQKGHYVGVQRMEDDPKLVWFAHAGKILSDLEYKKNFEQCKANIHCPVDMLSILDAKNCQKLVSEVDYRKHLHEWICLPDQNDVIQAKKAYDLQSDNVYKADLEWLRGIGWMPEGSVEVQRVKNAQDLICERLYRQRPDSLKFTSIVDSPEVVLAKANALMQSGALYREVWDKEKTQYTLPLDIPEIILSKANSVNYSKKQYQLGLEELKKKGHDLRLDAIEIQHAKASRNIASEYKYKEGYRKQVGHHIGCRDIHDDPKLVLAMHVAKLQSEREYKKYFEKFKTKFNSPVDMLSILLAKKCQKLVSDIDYRRYLHEWICLPDQNDVIQAKKAYDLQSDNLYKSDLEWLRGIGWMPEGSVDVVRVKKAQDLVNERLYKQRPDALKFTSIPDPPPVILAKINAQQISENLYREAWDNEKAQINIPLDTPGILLSKMNAVNVSHKHYTGAWDEAKAKGYDFKVDALSFKHAKSSREIASEYKYKQTYERQKGHYIGTPSVKEDPKLSWAARVMKMQNDRLYKKAYHSSKANITIPYEMAAKQGQALASDIDYHHYLHQWSCLPDQNDVIQARKAYELQSDAVYKSDLEWLRGIGWIPAGSPIVKRVKFAQEILSDNVYRTPADRLKFTNIVDTPDVVLAKTNAAQISIPKYREVWDKDKVMIHVMPDTPEIMLSKANSINKLYRDAWDDVKKYIDYRLDAIPIRTAKASRQIASDYKYKEGYRKQVGHHVGFRNIHDDPKLVLAMRVAKLQSEREYKKHFEKFKTKFNSPVDMLSILLAKKCQKLVSDIDYRRHLHEWICLPDQNDVIQAKKAYELQSDAVYKSDLEWLRGIGWMPSDSVSVNHVKHAQALIDERLYRTKADRLPFTPVADRVDYITAKQGGEILSDVKYHQEWNNIKAIYTLTDTPRLQAVKEAARILNEHLYKDSWEKHKATGYSLPPNSVPFRHAKHSDNIQSELKYKADYVIQRGHYVGVNNMREDPKLVWFEHAGKIQNDRLYKESYHKTKSHIHIPPDIRSVIAARDCQHIVSEIPYRHYLHEWTCHPDQNDCIQAKKAYDLQSDNLYKSDLEWLRGCGWIPLDSVDHRRVKNAQDLINKRIYTKEAIDNFDHFTSVEDTPDVVLAKANSIMQSDVKYKETFNLQKGHYIGSDDTPALSHSKRMVKLYSDLKYKTIYEKLKGHYLAGKHKKDFPSLAYRKNYEDTKAHIHIPSDMINHVLAKKCQYILSDLEYRTYLHQWNCSPEENDVVLARKAQEILSDVIYKDDLTWLKGIGCYVWDTPQILHAKKSYDLQSQLKYTKQGKDNLPNYGVVMDTPVYVTAVQSGHNASEVRYKEHYHKTKDKYTTVLKTADHDRIQNLKHLFSNNVYKKLWEKIKSLTYKLPPDAVPFVRARQLKYNASIVKYREEYDKFKALYTLPRSVQDDPNTARCLRVGKLNIDRLYRDVYEKNKAKIHIAPDMVGIVTAKKTQKKISEVDYRVHLHQWASIPDPHANILARKVNNQLSDFVYKDDLNWLKGIGCFVWDTPEILHAKHAYDLRNLLKYKAEAEKMKSKYSVVTHTPLYVQNVLSGKNLSEAVYRHNYVHHIKGKYTPTNKTVDLERANRAYKIQSEPLYRNAGLHALPTGYKLPPDTPGFKHAKHAYYIGSDIKYKEIYEHIKGTGYNFGPKAVPFVHTRKVNKILNERMYREVYHKNKDKIHTTPDTPHNRQVKINQEAFSDLIYKTDFFRMQGHLISLPFTPQTVHNRYVGEITSDIKYKSDLQWLKGLGCFLYDTPDMVRSRHLRKLWSHYVYTDAAKKMQDKYSVVLDTPIVYRAAGKEQKTKYTSILDTPDFKRAKRGQKLQSQYLYVELATKERPHHHAGDQTPALKLAKHVKDFASEKKYRSLYDKLKDKYVTVPDTPILIRAKKAYLNASDLRYKETFERAKGKYHTVKDALDIVYHRKVTDDISKVKYKEKYMSELGFWRSIPDRPEHYHHRAVTDAVKYKEDLTWLKGIGCYAWDTPDLVLAGKNKALYSPYKYKETFEKTKSKFKYVADTPINRHFKYATRLMDAQKLYKSDYEKKKDKYSLVVDDPKTLLAKWGGELSSQYKYKRLYEKQKDKFTSVVDTPEHLRTTKVNKLISDILYKLEFQKAKPKGYTSIHDTPMILHVRKVMDRISELKYKELYQQNKSHCNVVPDSVHIKAAKQAYKVNSNLDYKKKYEATKAHWHWTMDRPDFIQAAKTSLQQSDYEYKLDREYLKGCKLSVTDDKNTVLALQNAILASDLKYKEKHNKERGSILPVPDTPQILLAKMVSSLVSENKYKEHVKKHLPHGSFTKLPETRDTVHVKKVTSNTNYKKKFQKQKGKSDYSIMVEPPDVKHAMDVAKKQSIIEYKKDAKSQLHYTTVADRPDIMKATQVSHLVSDIEYKGKGRKDAGVGVTMLGRPDIELAKEVSKLTSQIKYKERFDKEKGKKPQYDLKESKIYKTLKDAHHIASEIKYKADLKKLHKPVTDMSESLAMNHVLNTSHLASSYQYKKQYERNKGHYHVIPDNLEQLHLKEASELQSIVKYKEKYEKERGKPMLDFETPTYITAKEAQQMQSEKEYKKDFEESIKGRNLTGLEVTPSLLHKEYRRDLEEGVKGKGLTILEETPDLLRAKNATYILNEKEYKRALEMEIKGRGLTDLALETPDYMRAKNATDIASELKYKHSAEMEKANYTTVVDTPEIIHAHHKKYKEDAEKTMPYYVSVLETPENQRVRENQKNFSMVLYKDIIGTGTAIEKTPETQRIRKTTDAISTIKYKEHIGKGTPIPDLPEVMYKENAGQGTAISSTPEIERVRRNQEHISSVSYKEQIGTGMATPVTPEMERVLYKENLGSGTPTTITPELERVRRNQEIYSSVLYKENLGTGTPTPVTPEMERVKHNQEIISSVLYKENVGKATPTSVTPEMERVKRNQEHISSVAYKEDVGKGTPTPVTPEMERVKRNQEHISSVLYKEGLGKGTPIPVTPEIERIKRNQEHISSVLYKEDVGKGTPTPVTPEMERVKRNQEHISSVLYKEGLGKGTPIPITPDMERAKRNQEFISSVLYKENLGQATPTPVTPEMERAKRNQENISLVLYKESLGKGTPTSITPEMERAKRNQENISSILYSDSFRKQVQGKAPFVLDTPEMRRVRETQRHISTVKYHEDFEKTKGSFTPVVTDPITERVKKNMQDFSDINYRGIQRRVVEMEQKRIGQDQELNTLTGLRVWRTNPGSVFDYDPAEDNIQSRSLHLLAVQAQRRSRDHSRSASAVSLSGGDEKSEHSETADQHFGLQTCQNCRAATTKIIKTYRAMYDYTAADADEVSFKDGDAIVNVQAVDEGWMYGTVQRTGKTGMLPANYVEWHKLLKNTLFAGDDESSSGSLLMALFKILIEGEADGDHRQRACVPVGLPLTLAKERKSIDIKGTSVSPPEDIFCFPTDLVWISTAAWEESPWLSGSSFAWFPGESFFFNFPDRFLFAPSSLVSLISDSEFSILTQLGLVLQGQMQQDCIQISQDSCPTVPDCSL</sequence>
<evidence type="ECO:0000313" key="7">
    <source>
        <dbReference type="EMBL" id="ETE70906.1"/>
    </source>
</evidence>
<evidence type="ECO:0000256" key="2">
    <source>
        <dbReference type="ARBA" id="ARBA00022737"/>
    </source>
</evidence>
<dbReference type="Pfam" id="PF14604">
    <property type="entry name" value="SH3_9"/>
    <property type="match status" value="1"/>
</dbReference>